<sequence length="214" mass="25077">YKPLGGPRNIRLLLVHPWHHYGPIRCSFVEVSLDRAPRYEAISYTWGNPMRRPAVLIDGRAFHVTANAHNILRGRSSSLLPRLLWIDSVCINQQDNFEKSNQVRMIRDIYQKAFLVTVWMGQNSWPTCVTEELLFSIDAYWVSRQLVKLREAASQFPGDSRGLLEKLTATRRSTYWFKFVEFLRHPWFERIWVVQEVALASSIRVVYGGREIAW</sequence>
<name>A0A6A6BLV7_9PEZI</name>
<dbReference type="Proteomes" id="UP000799438">
    <property type="component" value="Unassembled WGS sequence"/>
</dbReference>
<dbReference type="AlphaFoldDB" id="A0A6A6BLV7"/>
<evidence type="ECO:0000259" key="1">
    <source>
        <dbReference type="Pfam" id="PF06985"/>
    </source>
</evidence>
<reference evidence="2" key="1">
    <citation type="journal article" date="2020" name="Stud. Mycol.">
        <title>101 Dothideomycetes genomes: a test case for predicting lifestyles and emergence of pathogens.</title>
        <authorList>
            <person name="Haridas S."/>
            <person name="Albert R."/>
            <person name="Binder M."/>
            <person name="Bloem J."/>
            <person name="Labutti K."/>
            <person name="Salamov A."/>
            <person name="Andreopoulos B."/>
            <person name="Baker S."/>
            <person name="Barry K."/>
            <person name="Bills G."/>
            <person name="Bluhm B."/>
            <person name="Cannon C."/>
            <person name="Castanera R."/>
            <person name="Culley D."/>
            <person name="Daum C."/>
            <person name="Ezra D."/>
            <person name="Gonzalez J."/>
            <person name="Henrissat B."/>
            <person name="Kuo A."/>
            <person name="Liang C."/>
            <person name="Lipzen A."/>
            <person name="Lutzoni F."/>
            <person name="Magnuson J."/>
            <person name="Mondo S."/>
            <person name="Nolan M."/>
            <person name="Ohm R."/>
            <person name="Pangilinan J."/>
            <person name="Park H.-J."/>
            <person name="Ramirez L."/>
            <person name="Alfaro M."/>
            <person name="Sun H."/>
            <person name="Tritt A."/>
            <person name="Yoshinaga Y."/>
            <person name="Zwiers L.-H."/>
            <person name="Turgeon B."/>
            <person name="Goodwin S."/>
            <person name="Spatafora J."/>
            <person name="Crous P."/>
            <person name="Grigoriev I."/>
        </authorList>
    </citation>
    <scope>NUCLEOTIDE SEQUENCE</scope>
    <source>
        <strain evidence="2">CBS 121167</strain>
    </source>
</reference>
<feature type="domain" description="Heterokaryon incompatibility" evidence="1">
    <location>
        <begin position="39"/>
        <end position="196"/>
    </location>
</feature>
<dbReference type="InterPro" id="IPR052895">
    <property type="entry name" value="HetReg/Transcr_Mod"/>
</dbReference>
<dbReference type="InterPro" id="IPR010730">
    <property type="entry name" value="HET"/>
</dbReference>
<feature type="non-terminal residue" evidence="2">
    <location>
        <position position="214"/>
    </location>
</feature>
<evidence type="ECO:0000313" key="3">
    <source>
        <dbReference type="Proteomes" id="UP000799438"/>
    </source>
</evidence>
<dbReference type="EMBL" id="ML995481">
    <property type="protein sequence ID" value="KAF2143531.1"/>
    <property type="molecule type" value="Genomic_DNA"/>
</dbReference>
<proteinExistence type="predicted"/>
<keyword evidence="3" id="KW-1185">Reference proteome</keyword>
<gene>
    <name evidence="2" type="ORF">K452DRAFT_204672</name>
</gene>
<organism evidence="2 3">
    <name type="scientific">Aplosporella prunicola CBS 121167</name>
    <dbReference type="NCBI Taxonomy" id="1176127"/>
    <lineage>
        <taxon>Eukaryota</taxon>
        <taxon>Fungi</taxon>
        <taxon>Dikarya</taxon>
        <taxon>Ascomycota</taxon>
        <taxon>Pezizomycotina</taxon>
        <taxon>Dothideomycetes</taxon>
        <taxon>Dothideomycetes incertae sedis</taxon>
        <taxon>Botryosphaeriales</taxon>
        <taxon>Aplosporellaceae</taxon>
        <taxon>Aplosporella</taxon>
    </lineage>
</organism>
<dbReference type="Pfam" id="PF06985">
    <property type="entry name" value="HET"/>
    <property type="match status" value="1"/>
</dbReference>
<dbReference type="PANTHER" id="PTHR24148">
    <property type="entry name" value="ANKYRIN REPEAT DOMAIN-CONTAINING PROTEIN 39 HOMOLOG-RELATED"/>
    <property type="match status" value="1"/>
</dbReference>
<dbReference type="RefSeq" id="XP_033399243.1">
    <property type="nucleotide sequence ID" value="XM_033536085.1"/>
</dbReference>
<dbReference type="OrthoDB" id="2157530at2759"/>
<accession>A0A6A6BLV7</accession>
<dbReference type="GeneID" id="54293581"/>
<feature type="non-terminal residue" evidence="2">
    <location>
        <position position="1"/>
    </location>
</feature>
<protein>
    <recommendedName>
        <fullName evidence="1">Heterokaryon incompatibility domain-containing protein</fullName>
    </recommendedName>
</protein>
<evidence type="ECO:0000313" key="2">
    <source>
        <dbReference type="EMBL" id="KAF2143531.1"/>
    </source>
</evidence>
<dbReference type="PANTHER" id="PTHR24148:SF73">
    <property type="entry name" value="HET DOMAIN PROTEIN (AFU_ORTHOLOGUE AFUA_8G01020)"/>
    <property type="match status" value="1"/>
</dbReference>